<keyword evidence="12" id="KW-1185">Reference proteome</keyword>
<feature type="transmembrane region" description="Helical" evidence="9">
    <location>
        <begin position="441"/>
        <end position="461"/>
    </location>
</feature>
<dbReference type="PANTHER" id="PTHR33451:SF3">
    <property type="entry name" value="MALATE-2H(+)_NA(+)-LACTATE ANTIPORTER"/>
    <property type="match status" value="1"/>
</dbReference>
<feature type="transmembrane region" description="Helical" evidence="9">
    <location>
        <begin position="42"/>
        <end position="60"/>
    </location>
</feature>
<keyword evidence="6 9" id="KW-1133">Transmembrane helix</keyword>
<comment type="similarity">
    <text evidence="8">Belongs to the NhaC Na(+)/H(+) (TC 2.A.35) antiporter family.</text>
</comment>
<dbReference type="InterPro" id="IPR004770">
    <property type="entry name" value="Na/H_antiport_NhaC"/>
</dbReference>
<dbReference type="RefSeq" id="WP_015708732.1">
    <property type="nucleotide sequence ID" value="NC_015578.1"/>
</dbReference>
<keyword evidence="2" id="KW-0813">Transport</keyword>
<feature type="domain" description="Na+/H+ antiporter NhaC-like C-terminal" evidence="10">
    <location>
        <begin position="165"/>
        <end position="457"/>
    </location>
</feature>
<dbReference type="Proteomes" id="UP000009223">
    <property type="component" value="Chromosome"/>
</dbReference>
<dbReference type="STRING" id="545694.TREPR_1358"/>
<organism evidence="11 12">
    <name type="scientific">Treponema primitia (strain ATCC BAA-887 / DSM 12427 / ZAS-2)</name>
    <dbReference type="NCBI Taxonomy" id="545694"/>
    <lineage>
        <taxon>Bacteria</taxon>
        <taxon>Pseudomonadati</taxon>
        <taxon>Spirochaetota</taxon>
        <taxon>Spirochaetia</taxon>
        <taxon>Spirochaetales</taxon>
        <taxon>Treponemataceae</taxon>
        <taxon>Treponema</taxon>
    </lineage>
</organism>
<keyword evidence="7 9" id="KW-0472">Membrane</keyword>
<evidence type="ECO:0000256" key="7">
    <source>
        <dbReference type="ARBA" id="ARBA00023136"/>
    </source>
</evidence>
<gene>
    <name evidence="11" type="primary">nhaC</name>
    <name evidence="11" type="ordered locus">TREPR_1358</name>
</gene>
<accession>F5YQT3</accession>
<feature type="transmembrane region" description="Helical" evidence="9">
    <location>
        <begin position="140"/>
        <end position="168"/>
    </location>
</feature>
<evidence type="ECO:0000256" key="9">
    <source>
        <dbReference type="SAM" id="Phobius"/>
    </source>
</evidence>
<dbReference type="InterPro" id="IPR018461">
    <property type="entry name" value="Na/H_Antiport_NhaC-like_C"/>
</dbReference>
<keyword evidence="3" id="KW-0050">Antiport</keyword>
<dbReference type="EMBL" id="CP001843">
    <property type="protein sequence ID" value="AEF83902.1"/>
    <property type="molecule type" value="Genomic_DNA"/>
</dbReference>
<evidence type="ECO:0000256" key="3">
    <source>
        <dbReference type="ARBA" id="ARBA00022449"/>
    </source>
</evidence>
<dbReference type="HOGENOM" id="CLU_033405_1_0_12"/>
<evidence type="ECO:0000313" key="12">
    <source>
        <dbReference type="Proteomes" id="UP000009223"/>
    </source>
</evidence>
<feature type="transmembrane region" description="Helical" evidence="9">
    <location>
        <begin position="72"/>
        <end position="96"/>
    </location>
</feature>
<feature type="transmembrane region" description="Helical" evidence="9">
    <location>
        <begin position="15"/>
        <end position="36"/>
    </location>
</feature>
<dbReference type="Pfam" id="PF03553">
    <property type="entry name" value="Na_H_antiporter"/>
    <property type="match status" value="1"/>
</dbReference>
<evidence type="ECO:0000256" key="5">
    <source>
        <dbReference type="ARBA" id="ARBA00022692"/>
    </source>
</evidence>
<comment type="subcellular location">
    <subcellularLocation>
        <location evidence="1">Cell membrane</location>
        <topology evidence="1">Multi-pass membrane protein</topology>
    </subcellularLocation>
</comment>
<dbReference type="GO" id="GO:0005886">
    <property type="term" value="C:plasma membrane"/>
    <property type="evidence" value="ECO:0007669"/>
    <property type="project" value="UniProtKB-SubCell"/>
</dbReference>
<evidence type="ECO:0000256" key="2">
    <source>
        <dbReference type="ARBA" id="ARBA00022448"/>
    </source>
</evidence>
<evidence type="ECO:0000256" key="8">
    <source>
        <dbReference type="ARBA" id="ARBA00038435"/>
    </source>
</evidence>
<dbReference type="GO" id="GO:0015297">
    <property type="term" value="F:antiporter activity"/>
    <property type="evidence" value="ECO:0007669"/>
    <property type="project" value="UniProtKB-KW"/>
</dbReference>
<name>F5YQT3_TREPZ</name>
<keyword evidence="5 9" id="KW-0812">Transmembrane</keyword>
<evidence type="ECO:0000256" key="6">
    <source>
        <dbReference type="ARBA" id="ARBA00022989"/>
    </source>
</evidence>
<feature type="transmembrane region" description="Helical" evidence="9">
    <location>
        <begin position="240"/>
        <end position="257"/>
    </location>
</feature>
<reference evidence="12" key="1">
    <citation type="submission" date="2009-12" db="EMBL/GenBank/DDBJ databases">
        <title>Complete sequence of Treponema primitia strain ZAS-2.</title>
        <authorList>
            <person name="Tetu S.G."/>
            <person name="Matson E."/>
            <person name="Ren Q."/>
            <person name="Seshadri R."/>
            <person name="Elbourne L."/>
            <person name="Hassan K.A."/>
            <person name="Durkin A."/>
            <person name="Radune D."/>
            <person name="Mohamoud Y."/>
            <person name="Shay R."/>
            <person name="Jin S."/>
            <person name="Zhang X."/>
            <person name="Lucey K."/>
            <person name="Ballor N.R."/>
            <person name="Ottesen E."/>
            <person name="Rosenthal R."/>
            <person name="Allen A."/>
            <person name="Leadbetter J.R."/>
            <person name="Paulsen I.T."/>
        </authorList>
    </citation>
    <scope>NUCLEOTIDE SEQUENCE [LARGE SCALE GENOMIC DNA]</scope>
    <source>
        <strain evidence="12">ATCC BAA-887 / DSM 12427 / ZAS-2</strain>
    </source>
</reference>
<dbReference type="OrthoDB" id="9762978at2"/>
<evidence type="ECO:0000256" key="4">
    <source>
        <dbReference type="ARBA" id="ARBA00022475"/>
    </source>
</evidence>
<feature type="transmembrane region" description="Helical" evidence="9">
    <location>
        <begin position="263"/>
        <end position="281"/>
    </location>
</feature>
<evidence type="ECO:0000256" key="1">
    <source>
        <dbReference type="ARBA" id="ARBA00004651"/>
    </source>
</evidence>
<dbReference type="NCBIfam" id="TIGR00931">
    <property type="entry name" value="antiport_nhaC"/>
    <property type="match status" value="1"/>
</dbReference>
<reference evidence="11 12" key="2">
    <citation type="journal article" date="2011" name="ISME J.">
        <title>RNA-seq reveals cooperative metabolic interactions between two termite-gut spirochete species in co-culture.</title>
        <authorList>
            <person name="Rosenthal A.Z."/>
            <person name="Matson E.G."/>
            <person name="Eldar A."/>
            <person name="Leadbetter J.R."/>
        </authorList>
    </citation>
    <scope>NUCLEOTIDE SEQUENCE [LARGE SCALE GENOMIC DNA]</scope>
    <source>
        <strain evidence="12">ATCC BAA-887 / DSM 12427 / ZAS-2</strain>
    </source>
</reference>
<keyword evidence="4" id="KW-1003">Cell membrane</keyword>
<evidence type="ECO:0000259" key="10">
    <source>
        <dbReference type="Pfam" id="PF03553"/>
    </source>
</evidence>
<proteinExistence type="inferred from homology"/>
<dbReference type="PANTHER" id="PTHR33451">
    <property type="entry name" value="MALATE-2H(+)/NA(+)-LACTATE ANTIPORTER"/>
    <property type="match status" value="1"/>
</dbReference>
<sequence>MSKEVKKRTPRAPKIWEALLSFVVLIAVMSVGIAVFKVDPHIPMIIGTAFAAIMALWLGFDWKYIEKSMFDGIYQALQAVLILAVIGVLIGVWLVAGVVPTMIYYGLQIITPSLFLVASLLTCSITSLATGTSWGTCGTIGIALMGVASGLGIPLPMAAGAIISGAYFGDKMSPLSDTTNLAPAMAGTDVFTHVKFMLRSTIPVYTIVIIIYLILGFRFARGNMDVSNLVIITEGIRDNFVISPVLLIPPLVVILSIAKKMPAIPGIFLGIISGGILGALVQGNNFGHLLSSAYSGFVCETGVPAIDELLTAGGLENMMFSISLTILAMTFGGIMEKTGQLEVLVNQLIKLARGNTSLVGLTMLTCVASNATMPEQYISLVVPGRMYNSTYRRRNLHPKMLSNALEGSGTVTSALIPWNTCGVFLTGVLGVSTLEYLPWAFFNYLMPIAVLFMTALGLLTVKTTDDPGTIITPDTDDPVKLSA</sequence>
<feature type="transmembrane region" description="Helical" evidence="9">
    <location>
        <begin position="202"/>
        <end position="220"/>
    </location>
</feature>
<feature type="transmembrane region" description="Helical" evidence="9">
    <location>
        <begin position="102"/>
        <end position="128"/>
    </location>
</feature>
<evidence type="ECO:0000313" key="11">
    <source>
        <dbReference type="EMBL" id="AEF83902.1"/>
    </source>
</evidence>
<dbReference type="AlphaFoldDB" id="F5YQT3"/>
<dbReference type="KEGG" id="tpi:TREPR_1358"/>
<dbReference type="eggNOG" id="COG1757">
    <property type="taxonomic scope" value="Bacteria"/>
</dbReference>
<dbReference type="InterPro" id="IPR052180">
    <property type="entry name" value="NhaC_Na-H+_Antiporter"/>
</dbReference>
<protein>
    <submittedName>
        <fullName evidence="11">Na+/H+ antiporter NhaC</fullName>
    </submittedName>
</protein>